<dbReference type="InterPro" id="IPR028081">
    <property type="entry name" value="Leu-bd"/>
</dbReference>
<proteinExistence type="predicted"/>
<accession>A0A346P9M6</accession>
<organism evidence="3 4">
    <name type="scientific">Natrarchaeobaculum sulfurireducens</name>
    <dbReference type="NCBI Taxonomy" id="2044521"/>
    <lineage>
        <taxon>Archaea</taxon>
        <taxon>Methanobacteriati</taxon>
        <taxon>Methanobacteriota</taxon>
        <taxon>Stenosarchaea group</taxon>
        <taxon>Halobacteria</taxon>
        <taxon>Halobacteriales</taxon>
        <taxon>Natrialbaceae</taxon>
        <taxon>Natrarchaeobaculum</taxon>
    </lineage>
</organism>
<dbReference type="CDD" id="cd06346">
    <property type="entry name" value="PBP1_ABC_ligand_binding-like"/>
    <property type="match status" value="1"/>
</dbReference>
<keyword evidence="3" id="KW-0614">Plasmid</keyword>
<dbReference type="PANTHER" id="PTHR30483">
    <property type="entry name" value="LEUCINE-SPECIFIC-BINDING PROTEIN"/>
    <property type="match status" value="1"/>
</dbReference>
<name>A0A346P9M6_9EURY</name>
<dbReference type="SUPFAM" id="SSF53822">
    <property type="entry name" value="Periplasmic binding protein-like I"/>
    <property type="match status" value="1"/>
</dbReference>
<dbReference type="InterPro" id="IPR028082">
    <property type="entry name" value="Peripla_BP_I"/>
</dbReference>
<dbReference type="Proteomes" id="UP000258707">
    <property type="component" value="Plasmid pAArc1-02"/>
</dbReference>
<protein>
    <submittedName>
        <fullName evidence="3">ABC transporter substrate-binding protein</fullName>
    </submittedName>
</protein>
<dbReference type="KEGG" id="nan:AArc1_5020"/>
<evidence type="ECO:0000313" key="4">
    <source>
        <dbReference type="Proteomes" id="UP000258707"/>
    </source>
</evidence>
<evidence type="ECO:0000256" key="1">
    <source>
        <dbReference type="ARBA" id="ARBA00022729"/>
    </source>
</evidence>
<geneLocation type="plasmid" evidence="4">
    <name>paarc1-02</name>
</geneLocation>
<dbReference type="PROSITE" id="PS51318">
    <property type="entry name" value="TAT"/>
    <property type="match status" value="1"/>
</dbReference>
<dbReference type="Pfam" id="PF13458">
    <property type="entry name" value="Peripla_BP_6"/>
    <property type="match status" value="1"/>
</dbReference>
<feature type="domain" description="Leucine-binding protein" evidence="2">
    <location>
        <begin position="53"/>
        <end position="359"/>
    </location>
</feature>
<evidence type="ECO:0000313" key="3">
    <source>
        <dbReference type="EMBL" id="AXR76221.1"/>
    </source>
</evidence>
<dbReference type="EMBL" id="CP024046">
    <property type="protein sequence ID" value="AXR76221.1"/>
    <property type="molecule type" value="Genomic_DNA"/>
</dbReference>
<evidence type="ECO:0000259" key="2">
    <source>
        <dbReference type="Pfam" id="PF13458"/>
    </source>
</evidence>
<dbReference type="InterPro" id="IPR051010">
    <property type="entry name" value="BCAA_transport"/>
</dbReference>
<sequence>MVDNSLYCAMSCVNMVRELNRRRVLGGIAAGGGLALAGCLDGNGAAEDADAMVGTLSPTTGDLGDLGGPIEDAAVLPGTQLEDEGSDFVIDIRSEDTETDPEAGITAAQSLVDAGYPSITGAAASNVTIAVAEDIFIPDEVVAISPASTSPAITDMNGDFLLRTAPSDALQGDVMASIAYEEEGLETMSTFFLNDDYGQGLSDAAVENFEELGGEVFEEVAFEPEQPSYDSELETALGDDPDLLIVVGFPDSGEQIFRDYYDNFDGDHTIMVPDGLQENSLPGNVDNPMENVMGTAPGADGPESDAFVELFEDEYGTAPGVFNAQAYDATAVHILAQLSADDATGAALSEQVRAVSDPGGEVVGPSNLADAVEMAADGEELEYQGASGLVQFDDNGDVTAATYDVFEFDMDGYTVTQTIEFEAE</sequence>
<dbReference type="AlphaFoldDB" id="A0A346P9M6"/>
<gene>
    <name evidence="3" type="ORF">AArc1_5020</name>
</gene>
<reference evidence="3 4" key="1">
    <citation type="submission" date="2017-10" db="EMBL/GenBank/DDBJ databases">
        <title>Phenotypic and genomic properties of facultatively anaerobic sulfur-reducing natronoarchaea from hypersaline soda lakes.</title>
        <authorList>
            <person name="Sorokin D.Y."/>
            <person name="Kublanov I.V."/>
            <person name="Roman P."/>
            <person name="Sinninghe Damste J.S."/>
            <person name="Golyshin P.N."/>
            <person name="Rojo D."/>
            <person name="Ciordia S."/>
            <person name="Mena Md.C."/>
            <person name="Ferrer M."/>
            <person name="Messina E."/>
            <person name="Smedile F."/>
            <person name="La Spada G."/>
            <person name="La Cono V."/>
            <person name="Yakimov M.M."/>
        </authorList>
    </citation>
    <scope>NUCLEOTIDE SEQUENCE [LARGE SCALE GENOMIC DNA]</scope>
    <source>
        <strain evidence="3 4">AArc1</strain>
        <plasmid evidence="4">paarc1-02</plasmid>
    </source>
</reference>
<keyword evidence="1" id="KW-0732">Signal</keyword>
<dbReference type="PANTHER" id="PTHR30483:SF6">
    <property type="entry name" value="PERIPLASMIC BINDING PROTEIN OF ABC TRANSPORTER FOR NATURAL AMINO ACIDS"/>
    <property type="match status" value="1"/>
</dbReference>
<dbReference type="InterPro" id="IPR006311">
    <property type="entry name" value="TAT_signal"/>
</dbReference>
<dbReference type="Gene3D" id="3.40.50.2300">
    <property type="match status" value="2"/>
</dbReference>